<proteinExistence type="predicted"/>
<comment type="caution">
    <text evidence="1">The sequence shown here is derived from an EMBL/GenBank/DDBJ whole genome shotgun (WGS) entry which is preliminary data.</text>
</comment>
<sequence>MNLKERTYSKFACAAVKLTMIFRNRISLKRQGYIVIANFGTLNSEQLIATFRGQLNESLGWVTAILYILKAKLDKIFYMIIVNIKSAQIWEHVRYSSKFSAL</sequence>
<gene>
    <name evidence="1" type="ORF">PPYR_09915</name>
</gene>
<reference evidence="1 2" key="1">
    <citation type="journal article" date="2018" name="Elife">
        <title>Firefly genomes illuminate parallel origins of bioluminescence in beetles.</title>
        <authorList>
            <person name="Fallon T.R."/>
            <person name="Lower S.E."/>
            <person name="Chang C.H."/>
            <person name="Bessho-Uehara M."/>
            <person name="Martin G.J."/>
            <person name="Bewick A.J."/>
            <person name="Behringer M."/>
            <person name="Debat H.J."/>
            <person name="Wong I."/>
            <person name="Day J.C."/>
            <person name="Suvorov A."/>
            <person name="Silva C.J."/>
            <person name="Stanger-Hall K.F."/>
            <person name="Hall D.W."/>
            <person name="Schmitz R.J."/>
            <person name="Nelson D.R."/>
            <person name="Lewis S.M."/>
            <person name="Shigenobu S."/>
            <person name="Bybee S.M."/>
            <person name="Larracuente A.M."/>
            <person name="Oba Y."/>
            <person name="Weng J.K."/>
        </authorList>
    </citation>
    <scope>NUCLEOTIDE SEQUENCE [LARGE SCALE GENOMIC DNA]</scope>
    <source>
        <strain evidence="1">1611_PpyrPB1</strain>
        <tissue evidence="1">Whole body</tissue>
    </source>
</reference>
<organism evidence="1 2">
    <name type="scientific">Photinus pyralis</name>
    <name type="common">Common eastern firefly</name>
    <name type="synonym">Lampyris pyralis</name>
    <dbReference type="NCBI Taxonomy" id="7054"/>
    <lineage>
        <taxon>Eukaryota</taxon>
        <taxon>Metazoa</taxon>
        <taxon>Ecdysozoa</taxon>
        <taxon>Arthropoda</taxon>
        <taxon>Hexapoda</taxon>
        <taxon>Insecta</taxon>
        <taxon>Pterygota</taxon>
        <taxon>Neoptera</taxon>
        <taxon>Endopterygota</taxon>
        <taxon>Coleoptera</taxon>
        <taxon>Polyphaga</taxon>
        <taxon>Elateriformia</taxon>
        <taxon>Elateroidea</taxon>
        <taxon>Lampyridae</taxon>
        <taxon>Lampyrinae</taxon>
        <taxon>Photinus</taxon>
    </lineage>
</organism>
<protein>
    <submittedName>
        <fullName evidence="1">Uncharacterized protein</fullName>
    </submittedName>
</protein>
<dbReference type="Proteomes" id="UP000327044">
    <property type="component" value="Unassembled WGS sequence"/>
</dbReference>
<accession>A0A5N4AEW8</accession>
<dbReference type="AlphaFoldDB" id="A0A5N4AEW8"/>
<dbReference type="EMBL" id="VVIM01000007">
    <property type="protein sequence ID" value="KAB0795854.1"/>
    <property type="molecule type" value="Genomic_DNA"/>
</dbReference>
<name>A0A5N4AEW8_PHOPY</name>
<keyword evidence="2" id="KW-1185">Reference proteome</keyword>
<evidence type="ECO:0000313" key="2">
    <source>
        <dbReference type="Proteomes" id="UP000327044"/>
    </source>
</evidence>
<evidence type="ECO:0000313" key="1">
    <source>
        <dbReference type="EMBL" id="KAB0795854.1"/>
    </source>
</evidence>
<dbReference type="InParanoid" id="A0A5N4AEW8"/>